<feature type="compositionally biased region" description="Low complexity" evidence="2">
    <location>
        <begin position="142"/>
        <end position="185"/>
    </location>
</feature>
<keyword evidence="4" id="KW-1185">Reference proteome</keyword>
<dbReference type="EMBL" id="KL142398">
    <property type="protein sequence ID" value="KDR70215.1"/>
    <property type="molecule type" value="Genomic_DNA"/>
</dbReference>
<feature type="compositionally biased region" description="Polar residues" evidence="2">
    <location>
        <begin position="76"/>
        <end position="91"/>
    </location>
</feature>
<accession>A0A067SGY5</accession>
<evidence type="ECO:0000313" key="4">
    <source>
        <dbReference type="Proteomes" id="UP000027222"/>
    </source>
</evidence>
<dbReference type="AlphaFoldDB" id="A0A067SGY5"/>
<dbReference type="STRING" id="685588.A0A067SGY5"/>
<keyword evidence="1" id="KW-0175">Coiled coil</keyword>
<evidence type="ECO:0000313" key="3">
    <source>
        <dbReference type="EMBL" id="KDR70215.1"/>
    </source>
</evidence>
<reference evidence="4" key="1">
    <citation type="journal article" date="2014" name="Proc. Natl. Acad. Sci. U.S.A.">
        <title>Extensive sampling of basidiomycete genomes demonstrates inadequacy of the white-rot/brown-rot paradigm for wood decay fungi.</title>
        <authorList>
            <person name="Riley R."/>
            <person name="Salamov A.A."/>
            <person name="Brown D.W."/>
            <person name="Nagy L.G."/>
            <person name="Floudas D."/>
            <person name="Held B.W."/>
            <person name="Levasseur A."/>
            <person name="Lombard V."/>
            <person name="Morin E."/>
            <person name="Otillar R."/>
            <person name="Lindquist E.A."/>
            <person name="Sun H."/>
            <person name="LaButti K.M."/>
            <person name="Schmutz J."/>
            <person name="Jabbour D."/>
            <person name="Luo H."/>
            <person name="Baker S.E."/>
            <person name="Pisabarro A.G."/>
            <person name="Walton J.D."/>
            <person name="Blanchette R.A."/>
            <person name="Henrissat B."/>
            <person name="Martin F."/>
            <person name="Cullen D."/>
            <person name="Hibbett D.S."/>
            <person name="Grigoriev I.V."/>
        </authorList>
    </citation>
    <scope>NUCLEOTIDE SEQUENCE [LARGE SCALE GENOMIC DNA]</scope>
    <source>
        <strain evidence="4">CBS 339.88</strain>
    </source>
</reference>
<evidence type="ECO:0000256" key="1">
    <source>
        <dbReference type="SAM" id="Coils"/>
    </source>
</evidence>
<organism evidence="3 4">
    <name type="scientific">Galerina marginata (strain CBS 339.88)</name>
    <dbReference type="NCBI Taxonomy" id="685588"/>
    <lineage>
        <taxon>Eukaryota</taxon>
        <taxon>Fungi</taxon>
        <taxon>Dikarya</taxon>
        <taxon>Basidiomycota</taxon>
        <taxon>Agaricomycotina</taxon>
        <taxon>Agaricomycetes</taxon>
        <taxon>Agaricomycetidae</taxon>
        <taxon>Agaricales</taxon>
        <taxon>Agaricineae</taxon>
        <taxon>Strophariaceae</taxon>
        <taxon>Galerina</taxon>
    </lineage>
</organism>
<dbReference type="Proteomes" id="UP000027222">
    <property type="component" value="Unassembled WGS sequence"/>
</dbReference>
<gene>
    <name evidence="3" type="ORF">GALMADRAFT_214658</name>
</gene>
<sequence>MTCSALFRAQSFKLSLIRIRIELRRTGTEYCWQLKDVWHGDTEPQHRSTVSSSRCVMDSECDWGRPDGADPYLESAGSSIRYSSPQISNESGFMDPEMDPRGKKRRHVMALPQNLEPDRHESAAHRKRPRNSGAPGTNFIRAGSSSTSTASIHSSGARSYRPSDASSSPPSSSAFCSSPPTSSPALQIVSNEPIYAPRPFEQHINLHSPPSILSSEPPTRSSSWAPVVYYHPSDPQYPSAPEPQLYQQQDPHSRDVYPSPCTPPYPYSSDHSEREMRLNLDYRSSSVPAASSEPASPTWPMERSTFSHVIEHNAEVLLNLLAQELKEAQSKHQEQISSLRLTHQAEISTSQVNLELALRLKEEAADALAQELKETRSKHQDQISSLLVTHQVEVVRFERALREKEAEVQNRLNAVHASVLALERQEAEEILRRTTQTHVQELGALEMILREAHQAKMESMAVRYTEAVADTQAKLADATKKAEECGAHARAVEERLREVEARLVDANRTHEREMARLRTDQERWKAENDVEMRRQLEEQKRLLERSTEGAGKKRLRDNDEAARKRLLERYAEEERQRLAAMERLQLVIDDCIGEVDPYEVAKDLAREQRKFARNTRRD</sequence>
<feature type="region of interest" description="Disordered" evidence="2">
    <location>
        <begin position="235"/>
        <end position="273"/>
    </location>
</feature>
<feature type="coiled-coil region" evidence="1">
    <location>
        <begin position="311"/>
        <end position="407"/>
    </location>
</feature>
<evidence type="ECO:0000256" key="2">
    <source>
        <dbReference type="SAM" id="MobiDB-lite"/>
    </source>
</evidence>
<feature type="coiled-coil region" evidence="1">
    <location>
        <begin position="489"/>
        <end position="584"/>
    </location>
</feature>
<dbReference type="HOGENOM" id="CLU_442144_0_0_1"/>
<protein>
    <submittedName>
        <fullName evidence="3">Uncharacterized protein</fullName>
    </submittedName>
</protein>
<feature type="region of interest" description="Disordered" evidence="2">
    <location>
        <begin position="74"/>
        <end position="186"/>
    </location>
</feature>
<name>A0A067SGY5_GALM3</name>
<proteinExistence type="predicted"/>